<dbReference type="PANTHER" id="PTHR35561">
    <property type="entry name" value="RNA 2',3'-CYCLIC PHOSPHODIESTERASE"/>
    <property type="match status" value="1"/>
</dbReference>
<comment type="function">
    <text evidence="2">Hydrolyzes RNA 2',3'-cyclic phosphodiester to an RNA 2'-phosphomonoester.</text>
</comment>
<dbReference type="EC" id="3.1.4.58" evidence="2"/>
<dbReference type="Pfam" id="PF13563">
    <property type="entry name" value="2_5_RNA_ligase2"/>
    <property type="match status" value="1"/>
</dbReference>
<dbReference type="EMBL" id="PUHZ01000023">
    <property type="protein sequence ID" value="PQO43455.1"/>
    <property type="molecule type" value="Genomic_DNA"/>
</dbReference>
<dbReference type="Gene3D" id="3.90.1140.10">
    <property type="entry name" value="Cyclic phosphodiesterase"/>
    <property type="match status" value="1"/>
</dbReference>
<protein>
    <recommendedName>
        <fullName evidence="2">RNA 2',3'-cyclic phosphodiesterase</fullName>
        <shortName evidence="2">RNA 2',3'-CPDase</shortName>
        <ecNumber evidence="2">3.1.4.58</ecNumber>
    </recommendedName>
</protein>
<dbReference type="PANTHER" id="PTHR35561:SF1">
    <property type="entry name" value="RNA 2',3'-CYCLIC PHOSPHODIESTERASE"/>
    <property type="match status" value="1"/>
</dbReference>
<comment type="catalytic activity">
    <reaction evidence="2">
        <text>a 3'-end 2',3'-cyclophospho-ribonucleotide-RNA + H2O = a 3'-end 2'-phospho-ribonucleotide-RNA + H(+)</text>
        <dbReference type="Rhea" id="RHEA:11828"/>
        <dbReference type="Rhea" id="RHEA-COMP:10464"/>
        <dbReference type="Rhea" id="RHEA-COMP:17353"/>
        <dbReference type="ChEBI" id="CHEBI:15377"/>
        <dbReference type="ChEBI" id="CHEBI:15378"/>
        <dbReference type="ChEBI" id="CHEBI:83064"/>
        <dbReference type="ChEBI" id="CHEBI:173113"/>
        <dbReference type="EC" id="3.1.4.58"/>
    </reaction>
</comment>
<feature type="active site" description="Proton donor" evidence="2">
    <location>
        <position position="43"/>
    </location>
</feature>
<sequence>MNVTRCFIAMAVTDEVKRRAQNLINILAASEADVKWVETHNMHITLSFLGDVTPEETVEISRAAMRGAEQVSSFDFTIAGPGAFPDIERPRTLWLGLSQGAEQFCQMQSAIAEELAAIGYPETARKFHPHLSLGRIKRPTPQLKNLTELLKEYADYEAGVSPAMEASIYASQLERRGPKYTLIGHAELG</sequence>
<feature type="active site" description="Proton acceptor" evidence="2">
    <location>
        <position position="130"/>
    </location>
</feature>
<organism evidence="3 4">
    <name type="scientific">Blastopirellula marina</name>
    <dbReference type="NCBI Taxonomy" id="124"/>
    <lineage>
        <taxon>Bacteria</taxon>
        <taxon>Pseudomonadati</taxon>
        <taxon>Planctomycetota</taxon>
        <taxon>Planctomycetia</taxon>
        <taxon>Pirellulales</taxon>
        <taxon>Pirellulaceae</taxon>
        <taxon>Blastopirellula</taxon>
    </lineage>
</organism>
<name>A0A2S8GG65_9BACT</name>
<dbReference type="GO" id="GO:0004113">
    <property type="term" value="F:2',3'-cyclic-nucleotide 3'-phosphodiesterase activity"/>
    <property type="evidence" value="ECO:0007669"/>
    <property type="project" value="InterPro"/>
</dbReference>
<comment type="similarity">
    <text evidence="2">Belongs to the 2H phosphoesterase superfamily. ThpR family.</text>
</comment>
<dbReference type="OrthoDB" id="9789350at2"/>
<dbReference type="SUPFAM" id="SSF55144">
    <property type="entry name" value="LigT-like"/>
    <property type="match status" value="1"/>
</dbReference>
<accession>A0A2S8GG65</accession>
<feature type="short sequence motif" description="HXTX 1" evidence="2">
    <location>
        <begin position="43"/>
        <end position="46"/>
    </location>
</feature>
<dbReference type="HAMAP" id="MF_01940">
    <property type="entry name" value="RNA_CPDase"/>
    <property type="match status" value="1"/>
</dbReference>
<evidence type="ECO:0000313" key="4">
    <source>
        <dbReference type="Proteomes" id="UP000237819"/>
    </source>
</evidence>
<dbReference type="InterPro" id="IPR004175">
    <property type="entry name" value="RNA_CPDase"/>
</dbReference>
<evidence type="ECO:0000256" key="1">
    <source>
        <dbReference type="ARBA" id="ARBA00022801"/>
    </source>
</evidence>
<gene>
    <name evidence="3" type="primary">thpR</name>
    <name evidence="3" type="ORF">C5Y93_22625</name>
</gene>
<dbReference type="Proteomes" id="UP000237819">
    <property type="component" value="Unassembled WGS sequence"/>
</dbReference>
<comment type="caution">
    <text evidence="3">The sequence shown here is derived from an EMBL/GenBank/DDBJ whole genome shotgun (WGS) entry which is preliminary data.</text>
</comment>
<dbReference type="RefSeq" id="WP_105337741.1">
    <property type="nucleotide sequence ID" value="NZ_PUHZ01000023.1"/>
</dbReference>
<evidence type="ECO:0000313" key="3">
    <source>
        <dbReference type="EMBL" id="PQO43455.1"/>
    </source>
</evidence>
<proteinExistence type="inferred from homology"/>
<keyword evidence="1 2" id="KW-0378">Hydrolase</keyword>
<dbReference type="GO" id="GO:0008664">
    <property type="term" value="F:RNA 2',3'-cyclic 3'-phosphodiesterase activity"/>
    <property type="evidence" value="ECO:0007669"/>
    <property type="project" value="UniProtKB-EC"/>
</dbReference>
<dbReference type="AlphaFoldDB" id="A0A2S8GG65"/>
<comment type="caution">
    <text evidence="2">Lacks conserved residue(s) required for the propagation of feature annotation.</text>
</comment>
<evidence type="ECO:0000256" key="2">
    <source>
        <dbReference type="HAMAP-Rule" id="MF_01940"/>
    </source>
</evidence>
<reference evidence="3 4" key="1">
    <citation type="submission" date="2018-02" db="EMBL/GenBank/DDBJ databases">
        <title>Comparative genomes isolates from brazilian mangrove.</title>
        <authorList>
            <person name="Araujo J.E."/>
            <person name="Taketani R.G."/>
            <person name="Silva M.C.P."/>
            <person name="Loureco M.V."/>
            <person name="Andreote F.D."/>
        </authorList>
    </citation>
    <scope>NUCLEOTIDE SEQUENCE [LARGE SCALE GENOMIC DNA]</scope>
    <source>
        <strain evidence="3 4">Nap-Phe MGV</strain>
    </source>
</reference>
<dbReference type="InterPro" id="IPR009097">
    <property type="entry name" value="Cyclic_Pdiesterase"/>
</dbReference>
<dbReference type="NCBIfam" id="TIGR02258">
    <property type="entry name" value="2_5_ligase"/>
    <property type="match status" value="1"/>
</dbReference>